<dbReference type="PANTHER" id="PTHR28259">
    <property type="entry name" value="FLUORIDE EXPORT PROTEIN 1-RELATED"/>
    <property type="match status" value="1"/>
</dbReference>
<gene>
    <name evidence="11" type="primary">crcB_1</name>
    <name evidence="10 12" type="synonym">crcB</name>
    <name evidence="10" type="synonym">fluC</name>
    <name evidence="11" type="ORF">CAFE_25180</name>
    <name evidence="12" type="ORF">HCR03_05615</name>
</gene>
<dbReference type="RefSeq" id="WP_066648101.1">
    <property type="nucleotide sequence ID" value="NZ_CP060286.1"/>
</dbReference>
<evidence type="ECO:0000313" key="14">
    <source>
        <dbReference type="Proteomes" id="UP000515909"/>
    </source>
</evidence>
<feature type="transmembrane region" description="Helical" evidence="10">
    <location>
        <begin position="98"/>
        <end position="118"/>
    </location>
</feature>
<protein>
    <recommendedName>
        <fullName evidence="10">Fluoride-specific ion channel FluC</fullName>
    </recommendedName>
</protein>
<evidence type="ECO:0000256" key="8">
    <source>
        <dbReference type="ARBA" id="ARBA00035585"/>
    </source>
</evidence>
<keyword evidence="5 10" id="KW-0472">Membrane</keyword>
<evidence type="ECO:0000256" key="9">
    <source>
        <dbReference type="ARBA" id="ARBA00049940"/>
    </source>
</evidence>
<feature type="transmembrane region" description="Helical" evidence="10">
    <location>
        <begin position="68"/>
        <end position="86"/>
    </location>
</feature>
<evidence type="ECO:0000256" key="4">
    <source>
        <dbReference type="ARBA" id="ARBA00022989"/>
    </source>
</evidence>
<keyword evidence="4 10" id="KW-1133">Transmembrane helix</keyword>
<reference evidence="12 14" key="2">
    <citation type="submission" date="2020-08" db="EMBL/GenBank/DDBJ databases">
        <title>The isolate Caproiciproducens sp. 7D4C2 produces n-caproate at mildly acidic conditions from hexoses: genome and rBOX comparison with related strains and chain-elongating bacteria.</title>
        <authorList>
            <person name="Esquivel-Elizondo S."/>
            <person name="Bagci C."/>
            <person name="Temovska M."/>
            <person name="Jeon B.S."/>
            <person name="Bessarab I."/>
            <person name="Williams R.B.H."/>
            <person name="Huson D.H."/>
            <person name="Angenent L.T."/>
        </authorList>
    </citation>
    <scope>NUCLEOTIDE SEQUENCE [LARGE SCALE GENOMIC DNA]</scope>
    <source>
        <strain evidence="12 14">7D4C2</strain>
    </source>
</reference>
<comment type="function">
    <text evidence="9 10">Fluoride-specific ion channel. Important for reducing fluoride concentration in the cell, thus reducing its toxicity.</text>
</comment>
<evidence type="ECO:0000256" key="3">
    <source>
        <dbReference type="ARBA" id="ARBA00022692"/>
    </source>
</evidence>
<keyword evidence="10" id="KW-0406">Ion transport</keyword>
<evidence type="ECO:0000256" key="5">
    <source>
        <dbReference type="ARBA" id="ARBA00023136"/>
    </source>
</evidence>
<keyword evidence="10" id="KW-0915">Sodium</keyword>
<dbReference type="Proteomes" id="UP000469440">
    <property type="component" value="Unassembled WGS sequence"/>
</dbReference>
<keyword evidence="10" id="KW-0479">Metal-binding</keyword>
<evidence type="ECO:0000256" key="10">
    <source>
        <dbReference type="HAMAP-Rule" id="MF_00454"/>
    </source>
</evidence>
<dbReference type="InterPro" id="IPR003691">
    <property type="entry name" value="FluC"/>
</dbReference>
<sequence length="125" mass="13374">MKASRFLIVGMGGFFGAALRYLISCMAVKLWGEFPLGTLIVNLAGGFLMGFIMEAAAGSWSLPDEMKIFLTTGMMGGLTTFSTFSYETVSLFSNDSYWLGGLNVGLNLSLALLACWAGKSVAQMI</sequence>
<feature type="binding site" evidence="10">
    <location>
        <position position="76"/>
    </location>
    <ligand>
        <name>Na(+)</name>
        <dbReference type="ChEBI" id="CHEBI:29101"/>
        <note>structural</note>
    </ligand>
</feature>
<evidence type="ECO:0000256" key="6">
    <source>
        <dbReference type="ARBA" id="ARBA00023303"/>
    </source>
</evidence>
<comment type="similarity">
    <text evidence="7 10">Belongs to the fluoride channel Fluc/FEX (TC 1.A.43) family.</text>
</comment>
<comment type="activity regulation">
    <text evidence="10">Na(+) is not transported, but it plays an essential structural role and its presence is essential for fluoride channel function.</text>
</comment>
<dbReference type="OrthoDB" id="9815830at2"/>
<comment type="catalytic activity">
    <reaction evidence="8">
        <text>fluoride(in) = fluoride(out)</text>
        <dbReference type="Rhea" id="RHEA:76159"/>
        <dbReference type="ChEBI" id="CHEBI:17051"/>
    </reaction>
    <physiologicalReaction direction="left-to-right" evidence="8">
        <dbReference type="Rhea" id="RHEA:76160"/>
    </physiologicalReaction>
</comment>
<name>A0A6N8I2M4_9FIRM</name>
<accession>A0A6N8I2M4</accession>
<comment type="subcellular location">
    <subcellularLocation>
        <location evidence="1 10">Cell membrane</location>
        <topology evidence="1 10">Multi-pass membrane protein</topology>
    </subcellularLocation>
</comment>
<feature type="transmembrane region" description="Helical" evidence="10">
    <location>
        <begin position="36"/>
        <end position="56"/>
    </location>
</feature>
<evidence type="ECO:0000256" key="1">
    <source>
        <dbReference type="ARBA" id="ARBA00004651"/>
    </source>
</evidence>
<dbReference type="PANTHER" id="PTHR28259:SF1">
    <property type="entry name" value="FLUORIDE EXPORT PROTEIN 1-RELATED"/>
    <property type="match status" value="1"/>
</dbReference>
<keyword evidence="6 10" id="KW-0407">Ion channel</keyword>
<evidence type="ECO:0000256" key="7">
    <source>
        <dbReference type="ARBA" id="ARBA00035120"/>
    </source>
</evidence>
<keyword evidence="3 10" id="KW-0812">Transmembrane</keyword>
<dbReference type="HAMAP" id="MF_00454">
    <property type="entry name" value="FluC"/>
    <property type="match status" value="1"/>
</dbReference>
<dbReference type="KEGG" id="cfem:HCR03_05615"/>
<dbReference type="AlphaFoldDB" id="A0A6N8I2M4"/>
<dbReference type="GO" id="GO:0046872">
    <property type="term" value="F:metal ion binding"/>
    <property type="evidence" value="ECO:0007669"/>
    <property type="project" value="UniProtKB-KW"/>
</dbReference>
<keyword evidence="13" id="KW-1185">Reference proteome</keyword>
<dbReference type="GO" id="GO:0005886">
    <property type="term" value="C:plasma membrane"/>
    <property type="evidence" value="ECO:0007669"/>
    <property type="project" value="UniProtKB-SubCell"/>
</dbReference>
<evidence type="ECO:0000256" key="2">
    <source>
        <dbReference type="ARBA" id="ARBA00022475"/>
    </source>
</evidence>
<keyword evidence="10" id="KW-0813">Transport</keyword>
<keyword evidence="2 10" id="KW-1003">Cell membrane</keyword>
<proteinExistence type="inferred from homology"/>
<dbReference type="EMBL" id="VWXL01000074">
    <property type="protein sequence ID" value="MVB11793.1"/>
    <property type="molecule type" value="Genomic_DNA"/>
</dbReference>
<reference evidence="11 13" key="1">
    <citation type="submission" date="2019-09" db="EMBL/GenBank/DDBJ databases">
        <title>Genome sequence of Clostridium sp. EA1.</title>
        <authorList>
            <person name="Poehlein A."/>
            <person name="Bengelsdorf F.R."/>
            <person name="Daniel R."/>
        </authorList>
    </citation>
    <scope>NUCLEOTIDE SEQUENCE [LARGE SCALE GENOMIC DNA]</scope>
    <source>
        <strain evidence="11 13">EA1</strain>
    </source>
</reference>
<evidence type="ECO:0000313" key="13">
    <source>
        <dbReference type="Proteomes" id="UP000469440"/>
    </source>
</evidence>
<evidence type="ECO:0000313" key="11">
    <source>
        <dbReference type="EMBL" id="MVB11793.1"/>
    </source>
</evidence>
<evidence type="ECO:0000313" key="12">
    <source>
        <dbReference type="EMBL" id="QNK41726.1"/>
    </source>
</evidence>
<accession>A0A7G8TDN5</accession>
<dbReference type="Proteomes" id="UP000515909">
    <property type="component" value="Chromosome"/>
</dbReference>
<feature type="binding site" evidence="10">
    <location>
        <position position="79"/>
    </location>
    <ligand>
        <name>Na(+)</name>
        <dbReference type="ChEBI" id="CHEBI:29101"/>
        <note>structural</note>
    </ligand>
</feature>
<dbReference type="GO" id="GO:0062054">
    <property type="term" value="F:fluoride channel activity"/>
    <property type="evidence" value="ECO:0007669"/>
    <property type="project" value="UniProtKB-UniRule"/>
</dbReference>
<dbReference type="NCBIfam" id="TIGR00494">
    <property type="entry name" value="crcB"/>
    <property type="match status" value="1"/>
</dbReference>
<dbReference type="GO" id="GO:0140114">
    <property type="term" value="P:cellular detoxification of fluoride"/>
    <property type="evidence" value="ECO:0007669"/>
    <property type="project" value="UniProtKB-UniRule"/>
</dbReference>
<feature type="transmembrane region" description="Helical" evidence="10">
    <location>
        <begin position="7"/>
        <end position="30"/>
    </location>
</feature>
<dbReference type="Pfam" id="PF02537">
    <property type="entry name" value="CRCB"/>
    <property type="match status" value="1"/>
</dbReference>
<dbReference type="EMBL" id="CP060286">
    <property type="protein sequence ID" value="QNK41726.1"/>
    <property type="molecule type" value="Genomic_DNA"/>
</dbReference>
<organism evidence="11 13">
    <name type="scientific">Caproicibacter fermentans</name>
    <dbReference type="NCBI Taxonomy" id="2576756"/>
    <lineage>
        <taxon>Bacteria</taxon>
        <taxon>Bacillati</taxon>
        <taxon>Bacillota</taxon>
        <taxon>Clostridia</taxon>
        <taxon>Eubacteriales</taxon>
        <taxon>Acutalibacteraceae</taxon>
        <taxon>Caproicibacter</taxon>
    </lineage>
</organism>